<protein>
    <submittedName>
        <fullName evidence="1">Uncharacterized protein</fullName>
    </submittedName>
</protein>
<proteinExistence type="predicted"/>
<dbReference type="EMBL" id="GBRH01198919">
    <property type="protein sequence ID" value="JAD98976.1"/>
    <property type="molecule type" value="Transcribed_RNA"/>
</dbReference>
<accession>A0A0A9EFX1</accession>
<name>A0A0A9EFX1_ARUDO</name>
<sequence>MILSFLSSTAKQASSIGDICCKLSNNLYCQSVVNMSFQRCLLRDLLGSRNFALRNY</sequence>
<evidence type="ECO:0000313" key="1">
    <source>
        <dbReference type="EMBL" id="JAD98976.1"/>
    </source>
</evidence>
<reference evidence="1" key="1">
    <citation type="submission" date="2014-09" db="EMBL/GenBank/DDBJ databases">
        <authorList>
            <person name="Magalhaes I.L.F."/>
            <person name="Oliveira U."/>
            <person name="Santos F.R."/>
            <person name="Vidigal T.H.D.A."/>
            <person name="Brescovit A.D."/>
            <person name="Santos A.J."/>
        </authorList>
    </citation>
    <scope>NUCLEOTIDE SEQUENCE</scope>
    <source>
        <tissue evidence="1">Shoot tissue taken approximately 20 cm above the soil surface</tissue>
    </source>
</reference>
<dbReference type="AlphaFoldDB" id="A0A0A9EFX1"/>
<reference evidence="1" key="2">
    <citation type="journal article" date="2015" name="Data Brief">
        <title>Shoot transcriptome of the giant reed, Arundo donax.</title>
        <authorList>
            <person name="Barrero R.A."/>
            <person name="Guerrero F.D."/>
            <person name="Moolhuijzen P."/>
            <person name="Goolsby J.A."/>
            <person name="Tidwell J."/>
            <person name="Bellgard S.E."/>
            <person name="Bellgard M.I."/>
        </authorList>
    </citation>
    <scope>NUCLEOTIDE SEQUENCE</scope>
    <source>
        <tissue evidence="1">Shoot tissue taken approximately 20 cm above the soil surface</tissue>
    </source>
</reference>
<organism evidence="1">
    <name type="scientific">Arundo donax</name>
    <name type="common">Giant reed</name>
    <name type="synonym">Donax arundinaceus</name>
    <dbReference type="NCBI Taxonomy" id="35708"/>
    <lineage>
        <taxon>Eukaryota</taxon>
        <taxon>Viridiplantae</taxon>
        <taxon>Streptophyta</taxon>
        <taxon>Embryophyta</taxon>
        <taxon>Tracheophyta</taxon>
        <taxon>Spermatophyta</taxon>
        <taxon>Magnoliopsida</taxon>
        <taxon>Liliopsida</taxon>
        <taxon>Poales</taxon>
        <taxon>Poaceae</taxon>
        <taxon>PACMAD clade</taxon>
        <taxon>Arundinoideae</taxon>
        <taxon>Arundineae</taxon>
        <taxon>Arundo</taxon>
    </lineage>
</organism>